<feature type="binding site" evidence="1">
    <location>
        <position position="135"/>
    </location>
    <ligand>
        <name>Mg(2+)</name>
        <dbReference type="ChEBI" id="CHEBI:18420"/>
    </ligand>
</feature>
<feature type="active site" evidence="1">
    <location>
        <position position="63"/>
    </location>
</feature>
<dbReference type="AlphaFoldDB" id="A0A4R2JAZ1"/>
<dbReference type="NCBIfam" id="TIGR00347">
    <property type="entry name" value="bioD"/>
    <property type="match status" value="1"/>
</dbReference>
<feature type="binding site" evidence="1">
    <location>
        <position position="76"/>
    </location>
    <ligand>
        <name>Mg(2+)</name>
        <dbReference type="ChEBI" id="CHEBI:18420"/>
    </ligand>
</feature>
<comment type="pathway">
    <text evidence="1">Cofactor biosynthesis; biotin biosynthesis; biotin from 7,8-diaminononanoate: step 1/2.</text>
</comment>
<comment type="caution">
    <text evidence="1">Lacks conserved residue(s) required for the propagation of feature annotation.</text>
</comment>
<keyword evidence="1" id="KW-0436">Ligase</keyword>
<comment type="subunit">
    <text evidence="1">Homodimer.</text>
</comment>
<feature type="binding site" evidence="1">
    <location>
        <begin position="196"/>
        <end position="197"/>
    </location>
    <ligand>
        <name>ATP</name>
        <dbReference type="ChEBI" id="CHEBI:30616"/>
    </ligand>
</feature>
<feature type="binding site" evidence="1">
    <location>
        <begin position="226"/>
        <end position="228"/>
    </location>
    <ligand>
        <name>ATP</name>
        <dbReference type="ChEBI" id="CHEBI:30616"/>
    </ligand>
</feature>
<proteinExistence type="inferred from homology"/>
<comment type="cofactor">
    <cofactor evidence="1">
        <name>Mg(2+)</name>
        <dbReference type="ChEBI" id="CHEBI:18420"/>
    </cofactor>
</comment>
<dbReference type="UniPathway" id="UPA00078">
    <property type="reaction ID" value="UER00161"/>
</dbReference>
<keyword evidence="1" id="KW-0547">Nucleotide-binding</keyword>
<feature type="binding site" evidence="1">
    <location>
        <position position="42"/>
    </location>
    <ligand>
        <name>Mg(2+)</name>
        <dbReference type="ChEBI" id="CHEBI:18420"/>
    </ligand>
</feature>
<comment type="subcellular location">
    <subcellularLocation>
        <location evidence="1">Cytoplasm</location>
    </subcellularLocation>
</comment>
<reference evidence="2 3" key="1">
    <citation type="submission" date="2019-03" db="EMBL/GenBank/DDBJ databases">
        <title>Genomic Encyclopedia of Type Strains, Phase IV (KMG-IV): sequencing the most valuable type-strain genomes for metagenomic binning, comparative biology and taxonomic classification.</title>
        <authorList>
            <person name="Goeker M."/>
        </authorList>
    </citation>
    <scope>NUCLEOTIDE SEQUENCE [LARGE SCALE GENOMIC DNA]</scope>
    <source>
        <strain evidence="2 3">DSM 45934</strain>
    </source>
</reference>
<keyword evidence="1" id="KW-0067">ATP-binding</keyword>
<name>A0A4R2JAZ1_9PSEU</name>
<accession>A0A4R2JAZ1</accession>
<evidence type="ECO:0000256" key="1">
    <source>
        <dbReference type="HAMAP-Rule" id="MF_00336"/>
    </source>
</evidence>
<comment type="catalytic activity">
    <reaction evidence="1">
        <text>(7R,8S)-7,8-diammoniononanoate + CO2 + ATP = (4R,5S)-dethiobiotin + ADP + phosphate + 3 H(+)</text>
        <dbReference type="Rhea" id="RHEA:15805"/>
        <dbReference type="ChEBI" id="CHEBI:15378"/>
        <dbReference type="ChEBI" id="CHEBI:16526"/>
        <dbReference type="ChEBI" id="CHEBI:30616"/>
        <dbReference type="ChEBI" id="CHEBI:43474"/>
        <dbReference type="ChEBI" id="CHEBI:149469"/>
        <dbReference type="ChEBI" id="CHEBI:149473"/>
        <dbReference type="ChEBI" id="CHEBI:456216"/>
        <dbReference type="EC" id="6.3.3.3"/>
    </reaction>
</comment>
<dbReference type="EMBL" id="SLWS01000006">
    <property type="protein sequence ID" value="TCO56631.1"/>
    <property type="molecule type" value="Genomic_DNA"/>
</dbReference>
<feature type="binding site" evidence="1">
    <location>
        <begin position="135"/>
        <end position="138"/>
    </location>
    <ligand>
        <name>ATP</name>
        <dbReference type="ChEBI" id="CHEBI:30616"/>
    </ligand>
</feature>
<dbReference type="HAMAP" id="MF_00336">
    <property type="entry name" value="BioD"/>
    <property type="match status" value="1"/>
</dbReference>
<dbReference type="EC" id="6.3.3.3" evidence="1"/>
<dbReference type="GO" id="GO:0000287">
    <property type="term" value="F:magnesium ion binding"/>
    <property type="evidence" value="ECO:0007669"/>
    <property type="project" value="UniProtKB-UniRule"/>
</dbReference>
<dbReference type="GO" id="GO:0004141">
    <property type="term" value="F:dethiobiotin synthase activity"/>
    <property type="evidence" value="ECO:0007669"/>
    <property type="project" value="UniProtKB-UniRule"/>
</dbReference>
<keyword evidence="1" id="KW-0093">Biotin biosynthesis</keyword>
<dbReference type="InterPro" id="IPR027417">
    <property type="entry name" value="P-loop_NTPase"/>
</dbReference>
<keyword evidence="3" id="KW-1185">Reference proteome</keyword>
<keyword evidence="1" id="KW-0963">Cytoplasm</keyword>
<dbReference type="InterPro" id="IPR004472">
    <property type="entry name" value="DTB_synth_BioD"/>
</dbReference>
<dbReference type="GO" id="GO:0005524">
    <property type="term" value="F:ATP binding"/>
    <property type="evidence" value="ECO:0007669"/>
    <property type="project" value="UniProtKB-UniRule"/>
</dbReference>
<feature type="binding site" evidence="1">
    <location>
        <begin position="38"/>
        <end position="43"/>
    </location>
    <ligand>
        <name>ATP</name>
        <dbReference type="ChEBI" id="CHEBI:30616"/>
    </ligand>
</feature>
<dbReference type="PANTHER" id="PTHR43210:SF5">
    <property type="entry name" value="DETHIOBIOTIN SYNTHETASE"/>
    <property type="match status" value="1"/>
</dbReference>
<dbReference type="CDD" id="cd03109">
    <property type="entry name" value="DTBS"/>
    <property type="match status" value="1"/>
</dbReference>
<dbReference type="GO" id="GO:0009102">
    <property type="term" value="P:biotin biosynthetic process"/>
    <property type="evidence" value="ECO:0007669"/>
    <property type="project" value="UniProtKB-UniRule"/>
</dbReference>
<dbReference type="Pfam" id="PF13500">
    <property type="entry name" value="AAA_26"/>
    <property type="match status" value="1"/>
</dbReference>
<comment type="function">
    <text evidence="1">Catalyzes a mechanistically unusual reaction, the ATP-dependent insertion of CO2 between the N7 and N8 nitrogen atoms of 7,8-diaminopelargonic acid (DAPA, also called 7,8-diammoniononanoate) to form a ureido ring.</text>
</comment>
<keyword evidence="1" id="KW-0460">Magnesium</keyword>
<sequence>MDSGESGQRVQPRRVEASATAVVWFDVTVIVITGTGTGVGKTIVTSAIAALAGASGRKVAVVKAAQAGLEPDGTGDLDTVRRLAGDVTTREMVRYLEPLAPATAARRSGIPTVTPAQIAGTAVDLSETHDLVLIEGAGGLLVRFDDTGATLADVAWALGVPVVIVAQAGLGTLNATALTAEVLLRRGIESVGVIVGSWPADPDLAARCNLEDLPVAAGGPLLGALPEGAGGLDGAEFLEIARAGLSPWFGGDFDPEQFAKAYNIG</sequence>
<evidence type="ECO:0000313" key="3">
    <source>
        <dbReference type="Proteomes" id="UP000295680"/>
    </source>
</evidence>
<dbReference type="PANTHER" id="PTHR43210">
    <property type="entry name" value="DETHIOBIOTIN SYNTHETASE"/>
    <property type="match status" value="1"/>
</dbReference>
<protein>
    <recommendedName>
        <fullName evidence="1">ATP-dependent dethiobiotin synthetase BioD</fullName>
        <ecNumber evidence="1">6.3.3.3</ecNumber>
    </recommendedName>
    <alternativeName>
        <fullName evidence="1">DTB synthetase</fullName>
        <shortName evidence="1">DTBS</shortName>
    </alternativeName>
    <alternativeName>
        <fullName evidence="1">Dethiobiotin synthase</fullName>
    </alternativeName>
</protein>
<organism evidence="2 3">
    <name type="scientific">Actinocrispum wychmicini</name>
    <dbReference type="NCBI Taxonomy" id="1213861"/>
    <lineage>
        <taxon>Bacteria</taxon>
        <taxon>Bacillati</taxon>
        <taxon>Actinomycetota</taxon>
        <taxon>Actinomycetes</taxon>
        <taxon>Pseudonocardiales</taxon>
        <taxon>Pseudonocardiaceae</taxon>
        <taxon>Actinocrispum</taxon>
    </lineage>
</organism>
<dbReference type="SUPFAM" id="SSF52540">
    <property type="entry name" value="P-loop containing nucleoside triphosphate hydrolases"/>
    <property type="match status" value="1"/>
</dbReference>
<evidence type="ECO:0000313" key="2">
    <source>
        <dbReference type="EMBL" id="TCO56631.1"/>
    </source>
</evidence>
<gene>
    <name evidence="1" type="primary">bioD</name>
    <name evidence="2" type="ORF">EV192_106104</name>
</gene>
<keyword evidence="1" id="KW-0479">Metal-binding</keyword>
<dbReference type="GO" id="GO:0005829">
    <property type="term" value="C:cytosol"/>
    <property type="evidence" value="ECO:0007669"/>
    <property type="project" value="TreeGrafter"/>
</dbReference>
<comment type="similarity">
    <text evidence="1">Belongs to the dethiobiotin synthetase family.</text>
</comment>
<dbReference type="Gene3D" id="3.40.50.300">
    <property type="entry name" value="P-loop containing nucleotide triphosphate hydrolases"/>
    <property type="match status" value="1"/>
</dbReference>
<dbReference type="Proteomes" id="UP000295680">
    <property type="component" value="Unassembled WGS sequence"/>
</dbReference>
<feature type="binding site" evidence="1">
    <location>
        <position position="76"/>
    </location>
    <ligand>
        <name>ATP</name>
        <dbReference type="ChEBI" id="CHEBI:30616"/>
    </ligand>
</feature>
<comment type="caution">
    <text evidence="2">The sequence shown here is derived from an EMBL/GenBank/DDBJ whole genome shotgun (WGS) entry which is preliminary data.</text>
</comment>